<dbReference type="Proteomes" id="UP000186230">
    <property type="component" value="Chromosome"/>
</dbReference>
<dbReference type="AlphaFoldDB" id="A0A1L7IAU3"/>
<keyword evidence="2" id="KW-1185">Reference proteome</keyword>
<evidence type="ECO:0000313" key="1">
    <source>
        <dbReference type="EMBL" id="APU70252.1"/>
    </source>
</evidence>
<dbReference type="KEGG" id="gfl:GRFL_3528"/>
<dbReference type="GO" id="GO:0016491">
    <property type="term" value="F:oxidoreductase activity"/>
    <property type="evidence" value="ECO:0007669"/>
    <property type="project" value="InterPro"/>
</dbReference>
<dbReference type="RefSeq" id="WP_083645797.1">
    <property type="nucleotide sequence ID" value="NZ_AMRU01000004.1"/>
</dbReference>
<dbReference type="PROSITE" id="PS51352">
    <property type="entry name" value="THIOREDOXIN_2"/>
    <property type="match status" value="1"/>
</dbReference>
<evidence type="ECO:0000313" key="2">
    <source>
        <dbReference type="Proteomes" id="UP000186230"/>
    </source>
</evidence>
<dbReference type="Gene3D" id="3.40.30.10">
    <property type="entry name" value="Glutaredoxin"/>
    <property type="match status" value="1"/>
</dbReference>
<dbReference type="SUPFAM" id="SSF52833">
    <property type="entry name" value="Thioredoxin-like"/>
    <property type="match status" value="1"/>
</dbReference>
<sequence>MRNLKPGDRVPDLQVQTLQGEFVLANRSPEHFTMLLFYRGIHCPLCKTQVEKLELRLEDFNDLGVEVLCLSVNSQKQAEQTFEEWELEEINLGYEVSLETGREWGLFISEAVKESEPEHFFEPALFLVRADGTLYSAHIQSIPFVRPDFDRLLRAIKFIIKEEYPAKGKS</sequence>
<gene>
    <name evidence="1" type="ORF">GRFL_3528</name>
</gene>
<dbReference type="InterPro" id="IPR036249">
    <property type="entry name" value="Thioredoxin-like_sf"/>
</dbReference>
<dbReference type="InterPro" id="IPR000866">
    <property type="entry name" value="AhpC/TSA"/>
</dbReference>
<dbReference type="EMBL" id="CP016359">
    <property type="protein sequence ID" value="APU70252.1"/>
    <property type="molecule type" value="Genomic_DNA"/>
</dbReference>
<accession>A0A1L7IAU3</accession>
<dbReference type="GO" id="GO:0016209">
    <property type="term" value="F:antioxidant activity"/>
    <property type="evidence" value="ECO:0007669"/>
    <property type="project" value="InterPro"/>
</dbReference>
<proteinExistence type="predicted"/>
<name>A0A1L7IAU3_9FLAO</name>
<dbReference type="STRING" id="1229726.GRFL_3528"/>
<reference evidence="1 2" key="1">
    <citation type="submission" date="2016-07" db="EMBL/GenBank/DDBJ databases">
        <title>Multi-omics approach to identify versatile polysaccharide utilization systems of a marine flavobacterium Gramella flava.</title>
        <authorList>
            <person name="Tang K."/>
        </authorList>
    </citation>
    <scope>NUCLEOTIDE SEQUENCE [LARGE SCALE GENOMIC DNA]</scope>
    <source>
        <strain evidence="1 2">JLT2011</strain>
    </source>
</reference>
<organism evidence="1 2">
    <name type="scientific">Christiangramia flava JLT2011</name>
    <dbReference type="NCBI Taxonomy" id="1229726"/>
    <lineage>
        <taxon>Bacteria</taxon>
        <taxon>Pseudomonadati</taxon>
        <taxon>Bacteroidota</taxon>
        <taxon>Flavobacteriia</taxon>
        <taxon>Flavobacteriales</taxon>
        <taxon>Flavobacteriaceae</taxon>
        <taxon>Christiangramia</taxon>
    </lineage>
</organism>
<dbReference type="InterPro" id="IPR013766">
    <property type="entry name" value="Thioredoxin_domain"/>
</dbReference>
<dbReference type="Pfam" id="PF00578">
    <property type="entry name" value="AhpC-TSA"/>
    <property type="match status" value="1"/>
</dbReference>
<dbReference type="OrthoDB" id="9809746at2"/>
<protein>
    <submittedName>
        <fullName evidence="1">Uncharacterized protein</fullName>
    </submittedName>
</protein>